<feature type="transmembrane region" description="Helical" evidence="3">
    <location>
        <begin position="102"/>
        <end position="120"/>
    </location>
</feature>
<dbReference type="InterPro" id="IPR005877">
    <property type="entry name" value="YSIRK_signal_dom"/>
</dbReference>
<evidence type="ECO:0000256" key="3">
    <source>
        <dbReference type="SAM" id="Phobius"/>
    </source>
</evidence>
<organism evidence="5 6">
    <name type="scientific">Gemella haemolysans</name>
    <dbReference type="NCBI Taxonomy" id="1379"/>
    <lineage>
        <taxon>Bacteria</taxon>
        <taxon>Bacillati</taxon>
        <taxon>Bacillota</taxon>
        <taxon>Bacilli</taxon>
        <taxon>Bacillales</taxon>
        <taxon>Gemellaceae</taxon>
        <taxon>Gemella</taxon>
    </lineage>
</organism>
<feature type="non-terminal residue" evidence="5">
    <location>
        <position position="1"/>
    </location>
</feature>
<feature type="region of interest" description="Disordered" evidence="2">
    <location>
        <begin position="360"/>
        <end position="390"/>
    </location>
</feature>
<evidence type="ECO:0000256" key="2">
    <source>
        <dbReference type="SAM" id="MobiDB-lite"/>
    </source>
</evidence>
<dbReference type="RefSeq" id="WP_231724146.1">
    <property type="nucleotide sequence ID" value="NZ_KQ959936.1"/>
</dbReference>
<evidence type="ECO:0000259" key="4">
    <source>
        <dbReference type="Pfam" id="PF04650"/>
    </source>
</evidence>
<dbReference type="Proteomes" id="UP000070355">
    <property type="component" value="Unassembled WGS sequence"/>
</dbReference>
<dbReference type="STRING" id="1379.HMPREF3186_00556"/>
<sequence length="390" mass="42025">KILKFSIRKLSLGAAPVVIGALIFGSYMPTKAYASDNGINVNYTYLTENELTESEKSLIKNSIPNDLKNNETYYMVYKKESHNASADTLKTKLLPNTGECSLPLAGLGLGTAVLVVFLISKKYRNKVLSVILIGSLGQSAIVPYHSFALENKDLVQYNTKATISNSSELAKGVIQISGYRYIGFFTQSDLKEFSHNFKNILSQKMKTLVEEEGVSIKQGKSLLHLGGVVSEKGEALVQSEKSVGIVSEKGESLVQPEKPEGVVSERGEALVQSEKPVGIVSEKGESLVQPEKPEGVVSEKGESLIQPEKPEGVISEKGEALVQPEKPEGVVSEKGESLIQPEKPEGIISEKGEALVQPENPIGAVSEKGKSLVQPEKPEGVVSEKGESLV</sequence>
<evidence type="ECO:0000313" key="6">
    <source>
        <dbReference type="Proteomes" id="UP000070355"/>
    </source>
</evidence>
<keyword evidence="3" id="KW-1133">Transmembrane helix</keyword>
<feature type="non-terminal residue" evidence="5">
    <location>
        <position position="390"/>
    </location>
</feature>
<dbReference type="NCBIfam" id="TIGR01168">
    <property type="entry name" value="YSIRK_signal"/>
    <property type="match status" value="1"/>
</dbReference>
<keyword evidence="1" id="KW-0732">Signal</keyword>
<feature type="region of interest" description="Disordered" evidence="2">
    <location>
        <begin position="290"/>
        <end position="338"/>
    </location>
</feature>
<dbReference type="Pfam" id="PF04650">
    <property type="entry name" value="YSIRK_signal"/>
    <property type="match status" value="1"/>
</dbReference>
<feature type="compositionally biased region" description="Basic and acidic residues" evidence="2">
    <location>
        <begin position="291"/>
        <end position="338"/>
    </location>
</feature>
<evidence type="ECO:0000256" key="1">
    <source>
        <dbReference type="ARBA" id="ARBA00022729"/>
    </source>
</evidence>
<feature type="domain" description="YSIRK Gram-positive signal peptide" evidence="4">
    <location>
        <begin position="1"/>
        <end position="25"/>
    </location>
</feature>
<evidence type="ECO:0000313" key="5">
    <source>
        <dbReference type="EMBL" id="KXB61820.1"/>
    </source>
</evidence>
<protein>
    <submittedName>
        <fullName evidence="5">Signal peptide protein, YSIRK family</fullName>
    </submittedName>
</protein>
<comment type="caution">
    <text evidence="5">The sequence shown here is derived from an EMBL/GenBank/DDBJ whole genome shotgun (WGS) entry which is preliminary data.</text>
</comment>
<reference evidence="6" key="1">
    <citation type="submission" date="2016-01" db="EMBL/GenBank/DDBJ databases">
        <authorList>
            <person name="Mitreva M."/>
            <person name="Pepin K.H."/>
            <person name="Mihindukulasuriya K.A."/>
            <person name="Fulton R."/>
            <person name="Fronick C."/>
            <person name="O'Laughlin M."/>
            <person name="Miner T."/>
            <person name="Herter B."/>
            <person name="Rosa B.A."/>
            <person name="Cordes M."/>
            <person name="Tomlinson C."/>
            <person name="Wollam A."/>
            <person name="Palsikar V.B."/>
            <person name="Mardis E.R."/>
            <person name="Wilson R.K."/>
        </authorList>
    </citation>
    <scope>NUCLEOTIDE SEQUENCE [LARGE SCALE GENOMIC DNA]</scope>
    <source>
        <strain evidence="6">DNF01167</strain>
    </source>
</reference>
<keyword evidence="3" id="KW-0812">Transmembrane</keyword>
<dbReference type="PATRIC" id="fig|1379.3.peg.553"/>
<feature type="transmembrane region" description="Helical" evidence="3">
    <location>
        <begin position="127"/>
        <end position="147"/>
    </location>
</feature>
<dbReference type="EMBL" id="LSDC01000031">
    <property type="protein sequence ID" value="KXB61820.1"/>
    <property type="molecule type" value="Genomic_DNA"/>
</dbReference>
<keyword evidence="3" id="KW-0472">Membrane</keyword>
<dbReference type="AlphaFoldDB" id="A0A134A2H3"/>
<proteinExistence type="predicted"/>
<feature type="compositionally biased region" description="Basic and acidic residues" evidence="2">
    <location>
        <begin position="376"/>
        <end position="390"/>
    </location>
</feature>
<accession>A0A134A2H3</accession>
<name>A0A134A2H3_9BACL</name>
<gene>
    <name evidence="5" type="ORF">HMPREF3186_00556</name>
</gene>